<sequence>ARAGGQAEGEPREDGRAEEDEPRGHHPEARVRRVERERPPHQQRGTAEADRHEARGRGCQGRPPRRLRGRSYAARRHRVESVGVVVTGLPRPRRRGGRLHGSIDRSAGGGRTWQCRGTRAQLSRARKIYRHIATVSCTG</sequence>
<dbReference type="InParanoid" id="A0A0N7KJJ8"/>
<feature type="compositionally biased region" description="Basic residues" evidence="1">
    <location>
        <begin position="63"/>
        <end position="75"/>
    </location>
</feature>
<keyword evidence="3" id="KW-1185">Reference proteome</keyword>
<reference evidence="2 3" key="3">
    <citation type="journal article" date="2013" name="Rice">
        <title>Improvement of the Oryza sativa Nipponbare reference genome using next generation sequence and optical map data.</title>
        <authorList>
            <person name="Kawahara Y."/>
            <person name="de la Bastide M."/>
            <person name="Hamilton J.P."/>
            <person name="Kanamori H."/>
            <person name="McCombie W.R."/>
            <person name="Ouyang S."/>
            <person name="Schwartz D.C."/>
            <person name="Tanaka T."/>
            <person name="Wu J."/>
            <person name="Zhou S."/>
            <person name="Childs K.L."/>
            <person name="Davidson R.M."/>
            <person name="Lin H."/>
            <person name="Quesada-Ocampo L."/>
            <person name="Vaillancourt B."/>
            <person name="Sakai H."/>
            <person name="Lee S.S."/>
            <person name="Kim J."/>
            <person name="Numa H."/>
            <person name="Itoh T."/>
            <person name="Buell C.R."/>
            <person name="Matsumoto T."/>
        </authorList>
    </citation>
    <scope>NUCLEOTIDE SEQUENCE [LARGE SCALE GENOMIC DNA]</scope>
    <source>
        <strain evidence="3">cv. Nipponbare</strain>
    </source>
</reference>
<dbReference type="AlphaFoldDB" id="A0A0N7KJJ8"/>
<gene>
    <name evidence="2" type="ordered locus">Os04g0577337</name>
    <name evidence="2" type="ORF">OSNPB_040577337</name>
</gene>
<accession>A0A0N7KJJ8</accession>
<dbReference type="Gramene" id="Os04t0577337-00">
    <property type="protein sequence ID" value="Os04t0577337-00"/>
    <property type="gene ID" value="Os04g0577337"/>
</dbReference>
<feature type="compositionally biased region" description="Basic and acidic residues" evidence="1">
    <location>
        <begin position="22"/>
        <end position="40"/>
    </location>
</feature>
<reference evidence="3" key="1">
    <citation type="journal article" date="2005" name="Nature">
        <title>The map-based sequence of the rice genome.</title>
        <authorList>
            <consortium name="International rice genome sequencing project (IRGSP)"/>
            <person name="Matsumoto T."/>
            <person name="Wu J."/>
            <person name="Kanamori H."/>
            <person name="Katayose Y."/>
            <person name="Fujisawa M."/>
            <person name="Namiki N."/>
            <person name="Mizuno H."/>
            <person name="Yamamoto K."/>
            <person name="Antonio B.A."/>
            <person name="Baba T."/>
            <person name="Sakata K."/>
            <person name="Nagamura Y."/>
            <person name="Aoki H."/>
            <person name="Arikawa K."/>
            <person name="Arita K."/>
            <person name="Bito T."/>
            <person name="Chiden Y."/>
            <person name="Fujitsuka N."/>
            <person name="Fukunaka R."/>
            <person name="Hamada M."/>
            <person name="Harada C."/>
            <person name="Hayashi A."/>
            <person name="Hijishita S."/>
            <person name="Honda M."/>
            <person name="Hosokawa S."/>
            <person name="Ichikawa Y."/>
            <person name="Idonuma A."/>
            <person name="Iijima M."/>
            <person name="Ikeda M."/>
            <person name="Ikeno M."/>
            <person name="Ito K."/>
            <person name="Ito S."/>
            <person name="Ito T."/>
            <person name="Ito Y."/>
            <person name="Ito Y."/>
            <person name="Iwabuchi A."/>
            <person name="Kamiya K."/>
            <person name="Karasawa W."/>
            <person name="Kurita K."/>
            <person name="Katagiri S."/>
            <person name="Kikuta A."/>
            <person name="Kobayashi H."/>
            <person name="Kobayashi N."/>
            <person name="Machita K."/>
            <person name="Maehara T."/>
            <person name="Masukawa M."/>
            <person name="Mizubayashi T."/>
            <person name="Mukai Y."/>
            <person name="Nagasaki H."/>
            <person name="Nagata Y."/>
            <person name="Naito S."/>
            <person name="Nakashima M."/>
            <person name="Nakama Y."/>
            <person name="Nakamichi Y."/>
            <person name="Nakamura M."/>
            <person name="Meguro A."/>
            <person name="Negishi M."/>
            <person name="Ohta I."/>
            <person name="Ohta T."/>
            <person name="Okamoto M."/>
            <person name="Ono N."/>
            <person name="Saji S."/>
            <person name="Sakaguchi M."/>
            <person name="Sakai K."/>
            <person name="Shibata M."/>
            <person name="Shimokawa T."/>
            <person name="Song J."/>
            <person name="Takazaki Y."/>
            <person name="Terasawa K."/>
            <person name="Tsugane M."/>
            <person name="Tsuji K."/>
            <person name="Ueda S."/>
            <person name="Waki K."/>
            <person name="Yamagata H."/>
            <person name="Yamamoto M."/>
            <person name="Yamamoto S."/>
            <person name="Yamane H."/>
            <person name="Yoshiki S."/>
            <person name="Yoshihara R."/>
            <person name="Yukawa K."/>
            <person name="Zhong H."/>
            <person name="Yano M."/>
            <person name="Yuan Q."/>
            <person name="Ouyang S."/>
            <person name="Liu J."/>
            <person name="Jones K.M."/>
            <person name="Gansberger K."/>
            <person name="Moffat K."/>
            <person name="Hill J."/>
            <person name="Bera J."/>
            <person name="Fadrosh D."/>
            <person name="Jin S."/>
            <person name="Johri S."/>
            <person name="Kim M."/>
            <person name="Overton L."/>
            <person name="Reardon M."/>
            <person name="Tsitrin T."/>
            <person name="Vuong H."/>
            <person name="Weaver B."/>
            <person name="Ciecko A."/>
            <person name="Tallon L."/>
            <person name="Jackson J."/>
            <person name="Pai G."/>
            <person name="Aken S.V."/>
            <person name="Utterback T."/>
            <person name="Reidmuller S."/>
            <person name="Feldblyum T."/>
            <person name="Hsiao J."/>
            <person name="Zismann V."/>
            <person name="Iobst S."/>
            <person name="de Vazeille A.R."/>
            <person name="Buell C.R."/>
            <person name="Ying K."/>
            <person name="Li Y."/>
            <person name="Lu T."/>
            <person name="Huang Y."/>
            <person name="Zhao Q."/>
            <person name="Feng Q."/>
            <person name="Zhang L."/>
            <person name="Zhu J."/>
            <person name="Weng Q."/>
            <person name="Mu J."/>
            <person name="Lu Y."/>
            <person name="Fan D."/>
            <person name="Liu Y."/>
            <person name="Guan J."/>
            <person name="Zhang Y."/>
            <person name="Yu S."/>
            <person name="Liu X."/>
            <person name="Zhang Y."/>
            <person name="Hong G."/>
            <person name="Han B."/>
            <person name="Choisne N."/>
            <person name="Demange N."/>
            <person name="Orjeda G."/>
            <person name="Samain S."/>
            <person name="Cattolico L."/>
            <person name="Pelletier E."/>
            <person name="Couloux A."/>
            <person name="Segurens B."/>
            <person name="Wincker P."/>
            <person name="D'Hont A."/>
            <person name="Scarpelli C."/>
            <person name="Weissenbach J."/>
            <person name="Salanoubat M."/>
            <person name="Quetier F."/>
            <person name="Yu Y."/>
            <person name="Kim H.R."/>
            <person name="Rambo T."/>
            <person name="Currie J."/>
            <person name="Collura K."/>
            <person name="Luo M."/>
            <person name="Yang T."/>
            <person name="Ammiraju J.S.S."/>
            <person name="Engler F."/>
            <person name="Soderlund C."/>
            <person name="Wing R.A."/>
            <person name="Palmer L.E."/>
            <person name="de la Bastide M."/>
            <person name="Spiegel L."/>
            <person name="Nascimento L."/>
            <person name="Zutavern T."/>
            <person name="O'Shaughnessy A."/>
            <person name="Dike S."/>
            <person name="Dedhia N."/>
            <person name="Preston R."/>
            <person name="Balija V."/>
            <person name="McCombie W.R."/>
            <person name="Chow T."/>
            <person name="Chen H."/>
            <person name="Chung M."/>
            <person name="Chen C."/>
            <person name="Shaw J."/>
            <person name="Wu H."/>
            <person name="Hsiao K."/>
            <person name="Chao Y."/>
            <person name="Chu M."/>
            <person name="Cheng C."/>
            <person name="Hour A."/>
            <person name="Lee P."/>
            <person name="Lin S."/>
            <person name="Lin Y."/>
            <person name="Liou J."/>
            <person name="Liu S."/>
            <person name="Hsing Y."/>
            <person name="Raghuvanshi S."/>
            <person name="Mohanty A."/>
            <person name="Bharti A.K."/>
            <person name="Gaur A."/>
            <person name="Gupta V."/>
            <person name="Kumar D."/>
            <person name="Ravi V."/>
            <person name="Vij S."/>
            <person name="Kapur A."/>
            <person name="Khurana P."/>
            <person name="Khurana P."/>
            <person name="Khurana J.P."/>
            <person name="Tyagi A.K."/>
            <person name="Gaikwad K."/>
            <person name="Singh A."/>
            <person name="Dalal V."/>
            <person name="Srivastava S."/>
            <person name="Dixit A."/>
            <person name="Pal A.K."/>
            <person name="Ghazi I.A."/>
            <person name="Yadav M."/>
            <person name="Pandit A."/>
            <person name="Bhargava A."/>
            <person name="Sureshbabu K."/>
            <person name="Batra K."/>
            <person name="Sharma T.R."/>
            <person name="Mohapatra T."/>
            <person name="Singh N.K."/>
            <person name="Messing J."/>
            <person name="Nelson A.B."/>
            <person name="Fuks G."/>
            <person name="Kavchok S."/>
            <person name="Keizer G."/>
            <person name="Linton E."/>
            <person name="Llaca V."/>
            <person name="Song R."/>
            <person name="Tanyolac B."/>
            <person name="Young S."/>
            <person name="Ho-Il K."/>
            <person name="Hahn J.H."/>
            <person name="Sangsakoo G."/>
            <person name="Vanavichit A."/>
            <person name="de Mattos Luiz.A.T."/>
            <person name="Zimmer P.D."/>
            <person name="Malone G."/>
            <person name="Dellagostin O."/>
            <person name="de Oliveira A.C."/>
            <person name="Bevan M."/>
            <person name="Bancroft I."/>
            <person name="Minx P."/>
            <person name="Cordum H."/>
            <person name="Wilson R."/>
            <person name="Cheng Z."/>
            <person name="Jin W."/>
            <person name="Jiang J."/>
            <person name="Leong S.A."/>
            <person name="Iwama H."/>
            <person name="Gojobori T."/>
            <person name="Itoh T."/>
            <person name="Niimura Y."/>
            <person name="Fujii Y."/>
            <person name="Habara T."/>
            <person name="Sakai H."/>
            <person name="Sato Y."/>
            <person name="Wilson G."/>
            <person name="Kumar K."/>
            <person name="McCouch S."/>
            <person name="Juretic N."/>
            <person name="Hoen D."/>
            <person name="Wright S."/>
            <person name="Bruskiewich R."/>
            <person name="Bureau T."/>
            <person name="Miyao A."/>
            <person name="Hirochika H."/>
            <person name="Nishikawa T."/>
            <person name="Kadowaki K."/>
            <person name="Sugiura M."/>
            <person name="Burr B."/>
            <person name="Sasaki T."/>
        </authorList>
    </citation>
    <scope>NUCLEOTIDE SEQUENCE [LARGE SCALE GENOMIC DNA]</scope>
    <source>
        <strain evidence="3">cv. Nipponbare</strain>
    </source>
</reference>
<proteinExistence type="predicted"/>
<evidence type="ECO:0000256" key="1">
    <source>
        <dbReference type="SAM" id="MobiDB-lite"/>
    </source>
</evidence>
<dbReference type="Proteomes" id="UP000059680">
    <property type="component" value="Chromosome 4"/>
</dbReference>
<feature type="region of interest" description="Disordered" evidence="1">
    <location>
        <begin position="89"/>
        <end position="110"/>
    </location>
</feature>
<feature type="non-terminal residue" evidence="2">
    <location>
        <position position="1"/>
    </location>
</feature>
<organism evidence="2 3">
    <name type="scientific">Oryza sativa subsp. japonica</name>
    <name type="common">Rice</name>
    <dbReference type="NCBI Taxonomy" id="39947"/>
    <lineage>
        <taxon>Eukaryota</taxon>
        <taxon>Viridiplantae</taxon>
        <taxon>Streptophyta</taxon>
        <taxon>Embryophyta</taxon>
        <taxon>Tracheophyta</taxon>
        <taxon>Spermatophyta</taxon>
        <taxon>Magnoliopsida</taxon>
        <taxon>Liliopsida</taxon>
        <taxon>Poales</taxon>
        <taxon>Poaceae</taxon>
        <taxon>BOP clade</taxon>
        <taxon>Oryzoideae</taxon>
        <taxon>Oryzeae</taxon>
        <taxon>Oryzinae</taxon>
        <taxon>Oryza</taxon>
        <taxon>Oryza sativa</taxon>
    </lineage>
</organism>
<reference evidence="2 3" key="2">
    <citation type="journal article" date="2013" name="Plant Cell Physiol.">
        <title>Rice Annotation Project Database (RAP-DB): an integrative and interactive database for rice genomics.</title>
        <authorList>
            <person name="Sakai H."/>
            <person name="Lee S.S."/>
            <person name="Tanaka T."/>
            <person name="Numa H."/>
            <person name="Kim J."/>
            <person name="Kawahara Y."/>
            <person name="Wakimoto H."/>
            <person name="Yang C.C."/>
            <person name="Iwamoto M."/>
            <person name="Abe T."/>
            <person name="Yamada Y."/>
            <person name="Muto A."/>
            <person name="Inokuchi H."/>
            <person name="Ikemura T."/>
            <person name="Matsumoto T."/>
            <person name="Sasaki T."/>
            <person name="Itoh T."/>
        </authorList>
    </citation>
    <scope>NUCLEOTIDE SEQUENCE [LARGE SCALE GENOMIC DNA]</scope>
    <source>
        <strain evidence="3">cv. Nipponbare</strain>
    </source>
</reference>
<evidence type="ECO:0000313" key="2">
    <source>
        <dbReference type="EMBL" id="BAS90617.1"/>
    </source>
</evidence>
<protein>
    <submittedName>
        <fullName evidence="2">Os04g0577337 protein</fullName>
    </submittedName>
</protein>
<feature type="region of interest" description="Disordered" evidence="1">
    <location>
        <begin position="1"/>
        <end position="75"/>
    </location>
</feature>
<evidence type="ECO:0000313" key="3">
    <source>
        <dbReference type="Proteomes" id="UP000059680"/>
    </source>
</evidence>
<feature type="compositionally biased region" description="Basic and acidic residues" evidence="1">
    <location>
        <begin position="47"/>
        <end position="56"/>
    </location>
</feature>
<dbReference type="PaxDb" id="39947-A0A0N7KJJ8"/>
<dbReference type="EMBL" id="AP014960">
    <property type="protein sequence ID" value="BAS90617.1"/>
    <property type="molecule type" value="Genomic_DNA"/>
</dbReference>
<name>A0A0N7KJJ8_ORYSJ</name>